<keyword evidence="4" id="KW-1185">Reference proteome</keyword>
<dbReference type="RefSeq" id="XP_007336007.1">
    <property type="nucleotide sequence ID" value="XM_007335945.1"/>
</dbReference>
<evidence type="ECO:0000256" key="2">
    <source>
        <dbReference type="SAM" id="Phobius"/>
    </source>
</evidence>
<dbReference type="InParanoid" id="K5VG83"/>
<keyword evidence="2" id="KW-1133">Transmembrane helix</keyword>
<dbReference type="EMBL" id="JH972933">
    <property type="protein sequence ID" value="EKM73354.1"/>
    <property type="molecule type" value="Genomic_DNA"/>
</dbReference>
<name>K5VG83_AGABU</name>
<evidence type="ECO:0000313" key="4">
    <source>
        <dbReference type="Proteomes" id="UP000008493"/>
    </source>
</evidence>
<proteinExistence type="predicted"/>
<accession>K5VG83</accession>
<reference evidence="4" key="1">
    <citation type="journal article" date="2012" name="Proc. Natl. Acad. Sci. U.S.A.">
        <title>Genome sequence of the button mushroom Agaricus bisporus reveals mechanisms governing adaptation to a humic-rich ecological niche.</title>
        <authorList>
            <person name="Morin E."/>
            <person name="Kohler A."/>
            <person name="Baker A.R."/>
            <person name="Foulongne-Oriol M."/>
            <person name="Lombard V."/>
            <person name="Nagy L.G."/>
            <person name="Ohm R.A."/>
            <person name="Patyshakuliyeva A."/>
            <person name="Brun A."/>
            <person name="Aerts A.L."/>
            <person name="Bailey A.M."/>
            <person name="Billette C."/>
            <person name="Coutinho P.M."/>
            <person name="Deakin G."/>
            <person name="Doddapaneni H."/>
            <person name="Floudas D."/>
            <person name="Grimwood J."/>
            <person name="Hilden K."/>
            <person name="Kuees U."/>
            <person name="LaButti K.M."/>
            <person name="Lapidus A."/>
            <person name="Lindquist E.A."/>
            <person name="Lucas S.M."/>
            <person name="Murat C."/>
            <person name="Riley R.W."/>
            <person name="Salamov A.A."/>
            <person name="Schmutz J."/>
            <person name="Subramanian V."/>
            <person name="Woesten H.A.B."/>
            <person name="Xu J."/>
            <person name="Eastwood D.C."/>
            <person name="Foster G.D."/>
            <person name="Sonnenberg A.S."/>
            <person name="Cullen D."/>
            <person name="de Vries R.P."/>
            <person name="Lundell T."/>
            <person name="Hibbett D.S."/>
            <person name="Henrissat B."/>
            <person name="Burton K.S."/>
            <person name="Kerrigan R.W."/>
            <person name="Challen M.P."/>
            <person name="Grigoriev I.V."/>
            <person name="Martin F."/>
        </authorList>
    </citation>
    <scope>NUCLEOTIDE SEQUENCE [LARGE SCALE GENOMIC DNA]</scope>
    <source>
        <strain evidence="4">JB137-S8 / ATCC MYA-4627 / FGSC 10392</strain>
    </source>
</reference>
<organism evidence="3 4">
    <name type="scientific">Agaricus bisporus var. burnettii (strain JB137-S8 / ATCC MYA-4627 / FGSC 10392)</name>
    <name type="common">White button mushroom</name>
    <dbReference type="NCBI Taxonomy" id="597362"/>
    <lineage>
        <taxon>Eukaryota</taxon>
        <taxon>Fungi</taxon>
        <taxon>Dikarya</taxon>
        <taxon>Basidiomycota</taxon>
        <taxon>Agaricomycotina</taxon>
        <taxon>Agaricomycetes</taxon>
        <taxon>Agaricomycetidae</taxon>
        <taxon>Agaricales</taxon>
        <taxon>Agaricineae</taxon>
        <taxon>Agaricaceae</taxon>
        <taxon>Agaricus</taxon>
    </lineage>
</organism>
<feature type="region of interest" description="Disordered" evidence="1">
    <location>
        <begin position="1"/>
        <end position="25"/>
    </location>
</feature>
<dbReference type="AlphaFoldDB" id="K5VG83"/>
<dbReference type="HOGENOM" id="CLU_2209227_0_0_1"/>
<protein>
    <submittedName>
        <fullName evidence="3">Uncharacterized protein</fullName>
    </submittedName>
</protein>
<evidence type="ECO:0000313" key="3">
    <source>
        <dbReference type="EMBL" id="EKM73354.1"/>
    </source>
</evidence>
<gene>
    <name evidence="3" type="ORF">AGABI1DRAFT_134979</name>
</gene>
<feature type="transmembrane region" description="Helical" evidence="2">
    <location>
        <begin position="72"/>
        <end position="93"/>
    </location>
</feature>
<sequence>MSQASLHQLSTSSLQNTPTPASNRASTPGLTLFCLFWTLFWGNFGGLFEGILEGMFEGILGGMFEGILEGMFEGIFGRILGILGSLDISFLIITPSSSNLILLSSYN</sequence>
<dbReference type="KEGG" id="abp:AGABI1DRAFT134979"/>
<evidence type="ECO:0000256" key="1">
    <source>
        <dbReference type="SAM" id="MobiDB-lite"/>
    </source>
</evidence>
<keyword evidence="2" id="KW-0472">Membrane</keyword>
<keyword evidence="2" id="KW-0812">Transmembrane</keyword>
<dbReference type="Proteomes" id="UP000008493">
    <property type="component" value="Unassembled WGS sequence"/>
</dbReference>
<feature type="transmembrane region" description="Helical" evidence="2">
    <location>
        <begin position="30"/>
        <end position="52"/>
    </location>
</feature>
<dbReference type="GeneID" id="18828427"/>